<keyword evidence="7" id="KW-1185">Reference proteome</keyword>
<dbReference type="Pfam" id="PF00496">
    <property type="entry name" value="SBP_bac_5"/>
    <property type="match status" value="1"/>
</dbReference>
<dbReference type="Gene3D" id="3.40.190.10">
    <property type="entry name" value="Periplasmic binding protein-like II"/>
    <property type="match status" value="1"/>
</dbReference>
<keyword evidence="4" id="KW-0732">Signal</keyword>
<evidence type="ECO:0000256" key="1">
    <source>
        <dbReference type="ARBA" id="ARBA00004196"/>
    </source>
</evidence>
<dbReference type="Gene3D" id="3.90.76.10">
    <property type="entry name" value="Dipeptide-binding Protein, Domain 1"/>
    <property type="match status" value="1"/>
</dbReference>
<reference evidence="6 7" key="1">
    <citation type="submission" date="2024-12" db="EMBL/GenBank/DDBJ databases">
        <title>The coexistence of Mycolicibacterium septicum and Mycolicibacterium nivoides in clinical samples.</title>
        <authorList>
            <person name="Wang C."/>
            <person name="Feng Y."/>
            <person name="Zong Z."/>
        </authorList>
    </citation>
    <scope>NUCLEOTIDE SEQUENCE [LARGE SCALE GENOMIC DNA]</scope>
    <source>
        <strain evidence="6 7">120309</strain>
    </source>
</reference>
<comment type="caution">
    <text evidence="6">The sequence shown here is derived from an EMBL/GenBank/DDBJ whole genome shotgun (WGS) entry which is preliminary data.</text>
</comment>
<organism evidence="6 7">
    <name type="scientific">Mycolicibacterium nivoides</name>
    <dbReference type="NCBI Taxonomy" id="2487344"/>
    <lineage>
        <taxon>Bacteria</taxon>
        <taxon>Bacillati</taxon>
        <taxon>Actinomycetota</taxon>
        <taxon>Actinomycetes</taxon>
        <taxon>Mycobacteriales</taxon>
        <taxon>Mycobacteriaceae</taxon>
        <taxon>Mycolicibacterium</taxon>
    </lineage>
</organism>
<evidence type="ECO:0000256" key="4">
    <source>
        <dbReference type="ARBA" id="ARBA00022729"/>
    </source>
</evidence>
<dbReference type="InterPro" id="IPR039424">
    <property type="entry name" value="SBP_5"/>
</dbReference>
<dbReference type="PANTHER" id="PTHR30290">
    <property type="entry name" value="PERIPLASMIC BINDING COMPONENT OF ABC TRANSPORTER"/>
    <property type="match status" value="1"/>
</dbReference>
<evidence type="ECO:0000256" key="3">
    <source>
        <dbReference type="ARBA" id="ARBA00022448"/>
    </source>
</evidence>
<name>A0ABW9LNN9_9MYCO</name>
<dbReference type="SUPFAM" id="SSF53850">
    <property type="entry name" value="Periplasmic binding protein-like II"/>
    <property type="match status" value="1"/>
</dbReference>
<sequence>MAQHGKSRGSVIGATLLAAVRFLHRDMMVLLGVIVLAAAGATGCGSTTGSAEDALFRLGMTAIPDSLNPFVAQQSVSNAILSFIYPLLVAIDAQGDPAPDFAQKWSVSPDGRTWTFSTQPDAKWSDGQPLTAEDAAWTLNTIVKFKDGPTANQAGYVTGMASASAPNPTTVVVQYEKPIANVLSQLSVVPLLPKHVWEQYAEGDGRALTAFENAAPIVSGGRFRLAKHVAKQQVLLERNSDFYGRRPQIHALGIQIFGSDDAMIAALNTGQLDGVMAVAPTLVASLQDKYIVRSSPYPSFDDLIINSNPNQNPKQRELLDPLLREAFDHAIDRPGIIKTALLGYAQEGASIVPPAEKMWNDPSITPTPFDLAKANELLDRAGYQLGPNNVRIANGHPMSYTVVVPTGQGSYISRMFLAIQSDFAKIGVQLQQQNLDASAAMTAIMANDYRQFQLALWGWSLQGTDPDDVLSYLTCAQLNSANDNGYCTNEWDALYEAQSSEMNPTKRKLLVDRMQKIAAAERGHLVIAYPDQIEAHTKEWTDLPIILGTSFNPVSFETLRRSNGS</sequence>
<dbReference type="CDD" id="cd08513">
    <property type="entry name" value="PBP2_thermophilic_Hb8_like"/>
    <property type="match status" value="1"/>
</dbReference>
<dbReference type="PIRSF" id="PIRSF002741">
    <property type="entry name" value="MppA"/>
    <property type="match status" value="1"/>
</dbReference>
<evidence type="ECO:0000256" key="2">
    <source>
        <dbReference type="ARBA" id="ARBA00005695"/>
    </source>
</evidence>
<dbReference type="PANTHER" id="PTHR30290:SF10">
    <property type="entry name" value="PERIPLASMIC OLIGOPEPTIDE-BINDING PROTEIN-RELATED"/>
    <property type="match status" value="1"/>
</dbReference>
<evidence type="ECO:0000313" key="7">
    <source>
        <dbReference type="Proteomes" id="UP001635816"/>
    </source>
</evidence>
<comment type="subcellular location">
    <subcellularLocation>
        <location evidence="1">Cell envelope</location>
    </subcellularLocation>
</comment>
<dbReference type="InterPro" id="IPR000914">
    <property type="entry name" value="SBP_5_dom"/>
</dbReference>
<feature type="domain" description="Solute-binding protein family 5" evidence="5">
    <location>
        <begin position="97"/>
        <end position="474"/>
    </location>
</feature>
<dbReference type="Proteomes" id="UP001635816">
    <property type="component" value="Unassembled WGS sequence"/>
</dbReference>
<proteinExistence type="inferred from homology"/>
<dbReference type="RefSeq" id="WP_409545997.1">
    <property type="nucleotide sequence ID" value="NZ_JBKBDD010000030.1"/>
</dbReference>
<gene>
    <name evidence="6" type="ORF">ACK4CT_36270</name>
</gene>
<dbReference type="InterPro" id="IPR030678">
    <property type="entry name" value="Peptide/Ni-bd"/>
</dbReference>
<evidence type="ECO:0000259" key="5">
    <source>
        <dbReference type="Pfam" id="PF00496"/>
    </source>
</evidence>
<dbReference type="Gene3D" id="3.10.105.10">
    <property type="entry name" value="Dipeptide-binding Protein, Domain 3"/>
    <property type="match status" value="1"/>
</dbReference>
<protein>
    <submittedName>
        <fullName evidence="6">ABC transporter substrate-binding protein</fullName>
    </submittedName>
</protein>
<accession>A0ABW9LNN9</accession>
<comment type="similarity">
    <text evidence="2">Belongs to the bacterial solute-binding protein 5 family.</text>
</comment>
<dbReference type="EMBL" id="JBKBDD010000030">
    <property type="protein sequence ID" value="MFN6548608.1"/>
    <property type="molecule type" value="Genomic_DNA"/>
</dbReference>
<keyword evidence="3" id="KW-0813">Transport</keyword>
<evidence type="ECO:0000313" key="6">
    <source>
        <dbReference type="EMBL" id="MFN6548608.1"/>
    </source>
</evidence>